<dbReference type="InterPro" id="IPR036286">
    <property type="entry name" value="LexA/Signal_pep-like_sf"/>
</dbReference>
<dbReference type="OrthoDB" id="7475540at2"/>
<accession>A0A418YMG7</accession>
<reference evidence="1 2" key="1">
    <citation type="submission" date="2018-08" db="EMBL/GenBank/DDBJ databases">
        <title>Sphingobium sp. EO9.</title>
        <authorList>
            <person name="Park Y."/>
            <person name="Kim K.H."/>
            <person name="Jeon C.O."/>
        </authorList>
    </citation>
    <scope>NUCLEOTIDE SEQUENCE [LARGE SCALE GENOMIC DNA]</scope>
    <source>
        <strain evidence="1 2">EO9</strain>
    </source>
</reference>
<name>A0A418YMG7_9SPHN</name>
<dbReference type="RefSeq" id="WP_119749711.1">
    <property type="nucleotide sequence ID" value="NZ_QVRA01000028.1"/>
</dbReference>
<gene>
    <name evidence="1" type="ORF">D0Z70_20500</name>
</gene>
<dbReference type="AlphaFoldDB" id="A0A418YMG7"/>
<comment type="caution">
    <text evidence="1">The sequence shown here is derived from an EMBL/GenBank/DDBJ whole genome shotgun (WGS) entry which is preliminary data.</text>
</comment>
<protein>
    <submittedName>
        <fullName evidence="1">Peptidase</fullName>
    </submittedName>
</protein>
<organism evidence="1 2">
    <name type="scientific">Sphingobium terrigena</name>
    <dbReference type="NCBI Taxonomy" id="2304063"/>
    <lineage>
        <taxon>Bacteria</taxon>
        <taxon>Pseudomonadati</taxon>
        <taxon>Pseudomonadota</taxon>
        <taxon>Alphaproteobacteria</taxon>
        <taxon>Sphingomonadales</taxon>
        <taxon>Sphingomonadaceae</taxon>
        <taxon>Sphingobium</taxon>
    </lineage>
</organism>
<dbReference type="EMBL" id="QVRA01000028">
    <property type="protein sequence ID" value="RJG52362.1"/>
    <property type="molecule type" value="Genomic_DNA"/>
</dbReference>
<evidence type="ECO:0000313" key="2">
    <source>
        <dbReference type="Proteomes" id="UP000283469"/>
    </source>
</evidence>
<dbReference type="SUPFAM" id="SSF51306">
    <property type="entry name" value="LexA/Signal peptidase"/>
    <property type="match status" value="1"/>
</dbReference>
<proteinExistence type="predicted"/>
<evidence type="ECO:0000313" key="1">
    <source>
        <dbReference type="EMBL" id="RJG52362.1"/>
    </source>
</evidence>
<dbReference type="Gene3D" id="2.10.109.10">
    <property type="entry name" value="Umud Fragment, subunit A"/>
    <property type="match status" value="1"/>
</dbReference>
<keyword evidence="2" id="KW-1185">Reference proteome</keyword>
<dbReference type="Proteomes" id="UP000283469">
    <property type="component" value="Unassembled WGS sequence"/>
</dbReference>
<sequence length="201" mass="21856">MLRLFWALASAILGLWPRLRRLPGKAAIALGAPGLGEPARPTRLWRALAFVLPVALLAAIALPKVSLVMSPSIEAFAVRKAPGPIAKGDYVMFTLRHPITGPKPVNVTKYALCMPGERLTMIVTPSIGAPKAWDGHYFCNGHLLGVSLPYGIHGVKLEHMQWSGVIPPGMIYVGSHHPRGFDSRYFGLVPAAKLTRMERLL</sequence>